<evidence type="ECO:0000313" key="4">
    <source>
        <dbReference type="EMBL" id="CAA6811245.1"/>
    </source>
</evidence>
<dbReference type="GO" id="GO:0006508">
    <property type="term" value="P:proteolysis"/>
    <property type="evidence" value="ECO:0007669"/>
    <property type="project" value="UniProtKB-UniRule"/>
</dbReference>
<dbReference type="Gene3D" id="1.10.1370.30">
    <property type="match status" value="1"/>
</dbReference>
<keyword evidence="1 2" id="KW-0479">Metal-binding</keyword>
<dbReference type="PANTHER" id="PTHR34217">
    <property type="entry name" value="METAL-DEPENDENT CARBOXYPEPTIDASE"/>
    <property type="match status" value="1"/>
</dbReference>
<reference evidence="4" key="1">
    <citation type="submission" date="2020-01" db="EMBL/GenBank/DDBJ databases">
        <authorList>
            <person name="Meier V. D."/>
            <person name="Meier V D."/>
        </authorList>
    </citation>
    <scope>NUCLEOTIDE SEQUENCE</scope>
    <source>
        <strain evidence="4">HLG_WM_MAG_10</strain>
    </source>
</reference>
<dbReference type="PIRSF" id="PIRSF006615">
    <property type="entry name" value="Zn_crbxpep_Taq"/>
    <property type="match status" value="1"/>
</dbReference>
<comment type="function">
    <text evidence="1">Broad specificity carboxypetidase that releases amino acids sequentially from the C-terminus, including neutral, aromatic, polar and basic residues.</text>
</comment>
<dbReference type="CDD" id="cd06460">
    <property type="entry name" value="M32_Taq"/>
    <property type="match status" value="1"/>
</dbReference>
<dbReference type="SUPFAM" id="SSF55486">
    <property type="entry name" value="Metalloproteases ('zincins'), catalytic domain"/>
    <property type="match status" value="1"/>
</dbReference>
<feature type="binding site" evidence="2">
    <location>
        <position position="281"/>
    </location>
    <ligand>
        <name>Zn(2+)</name>
        <dbReference type="ChEBI" id="CHEBI:29105"/>
        <note>catalytic</note>
    </ligand>
</feature>
<dbReference type="Pfam" id="PF02074">
    <property type="entry name" value="Peptidase_M32"/>
    <property type="match status" value="1"/>
</dbReference>
<dbReference type="InterPro" id="IPR001333">
    <property type="entry name" value="Peptidase_M32_Taq"/>
</dbReference>
<evidence type="ECO:0000256" key="2">
    <source>
        <dbReference type="PIRSR" id="PIRSR006615-1"/>
    </source>
</evidence>
<dbReference type="AlphaFoldDB" id="A0A6S6T3N8"/>
<protein>
    <recommendedName>
        <fullName evidence="1">Metal-dependent carboxypeptidase</fullName>
        <ecNumber evidence="1">3.4.17.19</ecNumber>
    </recommendedName>
</protein>
<dbReference type="EMBL" id="CACVAQ010000174">
    <property type="protein sequence ID" value="CAA6811245.1"/>
    <property type="molecule type" value="Genomic_DNA"/>
</dbReference>
<keyword evidence="1" id="KW-0645">Protease</keyword>
<name>A0A6S6T3N8_9BACT</name>
<keyword evidence="1 4" id="KW-0121">Carboxypeptidase</keyword>
<dbReference type="PROSITE" id="PS52034">
    <property type="entry name" value="PEPTIDASE_M32"/>
    <property type="match status" value="1"/>
</dbReference>
<keyword evidence="2" id="KW-0862">Zinc</keyword>
<accession>A0A6S6T3N8</accession>
<comment type="similarity">
    <text evidence="1">Belongs to the peptidase M32 family.</text>
</comment>
<keyword evidence="1 4" id="KW-0378">Hydrolase</keyword>
<evidence type="ECO:0000256" key="1">
    <source>
        <dbReference type="PIRNR" id="PIRNR006615"/>
    </source>
</evidence>
<feature type="binding site" evidence="2">
    <location>
        <position position="311"/>
    </location>
    <ligand>
        <name>Zn(2+)</name>
        <dbReference type="ChEBI" id="CHEBI:29105"/>
        <note>catalytic</note>
    </ligand>
</feature>
<dbReference type="EC" id="3.4.17.19" evidence="1"/>
<dbReference type="PRINTS" id="PR00998">
    <property type="entry name" value="CRBOXYPTASET"/>
</dbReference>
<dbReference type="GO" id="GO:0004181">
    <property type="term" value="F:metallocarboxypeptidase activity"/>
    <property type="evidence" value="ECO:0007669"/>
    <property type="project" value="UniProtKB-UniRule"/>
</dbReference>
<comment type="catalytic activity">
    <reaction evidence="1">
        <text>Release of a C-terminal amino acid with broad specificity, except for -Pro.</text>
        <dbReference type="EC" id="3.4.17.19"/>
    </reaction>
</comment>
<feature type="binding site" evidence="2">
    <location>
        <position position="285"/>
    </location>
    <ligand>
        <name>Zn(2+)</name>
        <dbReference type="ChEBI" id="CHEBI:29105"/>
        <note>catalytic</note>
    </ligand>
</feature>
<keyword evidence="1" id="KW-0482">Metalloprotease</keyword>
<proteinExistence type="inferred from homology"/>
<organism evidence="4">
    <name type="scientific">uncultured Aureispira sp</name>
    <dbReference type="NCBI Taxonomy" id="1331704"/>
    <lineage>
        <taxon>Bacteria</taxon>
        <taxon>Pseudomonadati</taxon>
        <taxon>Bacteroidota</taxon>
        <taxon>Saprospiria</taxon>
        <taxon>Saprospirales</taxon>
        <taxon>Saprospiraceae</taxon>
        <taxon>Aureispira</taxon>
        <taxon>environmental samples</taxon>
    </lineage>
</organism>
<gene>
    <name evidence="4" type="ORF">HELGO_WM37945</name>
</gene>
<dbReference type="PANTHER" id="PTHR34217:SF1">
    <property type="entry name" value="CARBOXYPEPTIDASE 1"/>
    <property type="match status" value="1"/>
</dbReference>
<comment type="cofactor">
    <cofactor evidence="2">
        <name>Zn(2+)</name>
        <dbReference type="ChEBI" id="CHEBI:29105"/>
    </cofactor>
    <text evidence="2">Binds 1 zinc ion per subunit.</text>
</comment>
<evidence type="ECO:0000256" key="3">
    <source>
        <dbReference type="PIRSR" id="PIRSR006615-2"/>
    </source>
</evidence>
<sequence>MFNNPPKLLQNSDQIMSIIKEQYEQYVAQLQKIQDLNSTLALLHWDNEVNAPSKGASLRGQQIATLSATVHEWATSSELGELLLHLNANRQALSENEAKNVELSLAIFNKEKKLPIKFVTAFSKAKTKAFQAWLNARKAKDYTLYKNELRVMVDLLKEKARLIGYKEHPYDALIDEFEKGATVAQLDILFGAVRQQLVAFAKEIKVKGQPSEKAFLNRHYDKQKQWDFGIELLTQMGYDFEAGRQDLSEHPFTTTFSSKDVRITTRIEENTPLEMIGSCIHEGGHALYEMGLPSKQYGLPLGMATSLGIHESQSRLWENQVGLSLAYWKVNFPRMQERFPEALEGITVEQFYKAINQLEPNYIRTIADEIHYHLHVLIRYEIEKGLMDGTYDVENLDLVWNKKYKDFLGLEVPDATKGILQDVHWAEGLFGYFPTYSLGSFYAAQFYSKAKEDLPNLEEEIAKGNMTPLLEWLRYHIHQHGQKYTSEELCQRITGEGLNLSYFMAYAREKYAVIYEFETKHYSVENPN</sequence>
<feature type="active site" description="Proton donor/acceptor" evidence="3">
    <location>
        <position position="282"/>
    </location>
</feature>
<dbReference type="GO" id="GO:0046872">
    <property type="term" value="F:metal ion binding"/>
    <property type="evidence" value="ECO:0007669"/>
    <property type="project" value="UniProtKB-KW"/>
</dbReference>